<dbReference type="InterPro" id="IPR029033">
    <property type="entry name" value="His_PPase_superfam"/>
</dbReference>
<accession>A0A1I3HZQ8</accession>
<dbReference type="SMART" id="SM00855">
    <property type="entry name" value="PGAM"/>
    <property type="match status" value="1"/>
</dbReference>
<dbReference type="Pfam" id="PF00300">
    <property type="entry name" value="His_Phos_1"/>
    <property type="match status" value="1"/>
</dbReference>
<dbReference type="GO" id="GO:0005737">
    <property type="term" value="C:cytoplasm"/>
    <property type="evidence" value="ECO:0007669"/>
    <property type="project" value="TreeGrafter"/>
</dbReference>
<protein>
    <submittedName>
        <fullName evidence="1">Probable phosphoglycerate mutase</fullName>
    </submittedName>
</protein>
<keyword evidence="2" id="KW-1185">Reference proteome</keyword>
<name>A0A1I3HZQ8_9SPIR</name>
<organism evidence="1 2">
    <name type="scientific">Treponema bryantii</name>
    <dbReference type="NCBI Taxonomy" id="163"/>
    <lineage>
        <taxon>Bacteria</taxon>
        <taxon>Pseudomonadati</taxon>
        <taxon>Spirochaetota</taxon>
        <taxon>Spirochaetia</taxon>
        <taxon>Spirochaetales</taxon>
        <taxon>Treponemataceae</taxon>
        <taxon>Treponema</taxon>
    </lineage>
</organism>
<dbReference type="SUPFAM" id="SSF53254">
    <property type="entry name" value="Phosphoglycerate mutase-like"/>
    <property type="match status" value="1"/>
</dbReference>
<dbReference type="PANTHER" id="PTHR48100">
    <property type="entry name" value="BROAD-SPECIFICITY PHOSPHATASE YOR283W-RELATED"/>
    <property type="match status" value="1"/>
</dbReference>
<dbReference type="PANTHER" id="PTHR48100:SF1">
    <property type="entry name" value="HISTIDINE PHOSPHATASE FAMILY PROTEIN-RELATED"/>
    <property type="match status" value="1"/>
</dbReference>
<dbReference type="Gene3D" id="3.40.50.1240">
    <property type="entry name" value="Phosphoglycerate mutase-like"/>
    <property type="match status" value="1"/>
</dbReference>
<dbReference type="Proteomes" id="UP000182737">
    <property type="component" value="Unassembled WGS sequence"/>
</dbReference>
<dbReference type="InterPro" id="IPR050275">
    <property type="entry name" value="PGM_Phosphatase"/>
</dbReference>
<proteinExistence type="predicted"/>
<reference evidence="2" key="1">
    <citation type="submission" date="2016-10" db="EMBL/GenBank/DDBJ databases">
        <authorList>
            <person name="Varghese N."/>
            <person name="Submissions S."/>
        </authorList>
    </citation>
    <scope>NUCLEOTIDE SEQUENCE [LARGE SCALE GENOMIC DNA]</scope>
    <source>
        <strain evidence="2">XBD1002</strain>
    </source>
</reference>
<dbReference type="InterPro" id="IPR013078">
    <property type="entry name" value="His_Pase_superF_clade-1"/>
</dbReference>
<evidence type="ECO:0000313" key="2">
    <source>
        <dbReference type="Proteomes" id="UP000182737"/>
    </source>
</evidence>
<dbReference type="AlphaFoldDB" id="A0A1I3HZQ8"/>
<dbReference type="RefSeq" id="WP_074929816.1">
    <property type="nucleotide sequence ID" value="NZ_FORI01000001.1"/>
</dbReference>
<gene>
    <name evidence="1" type="ORF">SAMN04487775_101201</name>
</gene>
<dbReference type="CDD" id="cd07067">
    <property type="entry name" value="HP_PGM_like"/>
    <property type="match status" value="1"/>
</dbReference>
<sequence>MKIVLVRHGDPDYEKDCLTELGHKQAAVAAQRLLKEDIDEIYTSPHGRARQTAAYFSEASGIKQVTVLDFIREIRFGTEEALYDNRWNPWLGVDALIKEGKDLQSPAWREYPVFKDNLATVDADDIGEKTDEWLKGLGYVREGLYYRNVREAAGSATGADAKEKTIAIFCHGGASAAFMARVLNQQFPYLCGALMQFPHTTITVLKFNDKPGSLSLPIIELLNDSRHLKDVK</sequence>
<dbReference type="GO" id="GO:0016791">
    <property type="term" value="F:phosphatase activity"/>
    <property type="evidence" value="ECO:0007669"/>
    <property type="project" value="TreeGrafter"/>
</dbReference>
<evidence type="ECO:0000313" key="1">
    <source>
        <dbReference type="EMBL" id="SFI41122.1"/>
    </source>
</evidence>
<dbReference type="EMBL" id="FORI01000001">
    <property type="protein sequence ID" value="SFI41122.1"/>
    <property type="molecule type" value="Genomic_DNA"/>
</dbReference>